<name>A0ABW6ZZW6_9HYPH</name>
<dbReference type="GO" id="GO:0016829">
    <property type="term" value="F:lyase activity"/>
    <property type="evidence" value="ECO:0007669"/>
    <property type="project" value="UniProtKB-KW"/>
</dbReference>
<evidence type="ECO:0000256" key="1">
    <source>
        <dbReference type="ARBA" id="ARBA00009405"/>
    </source>
</evidence>
<sequence>MAEYVAVREVGLRDGLQMVASVLPAEHKLAWCRAELAAGVREMEVTSFVPPKVVPQFVDADAVGRGALALPGLRASALVVNLKGAQRAFEAGFTLVGYVVSASEAHSLANARRTTDDAIAEYARIREARDARPDGTGIALSVAVATAFGCTMQGPVAVARVVEVAEALLSIGAEEIMLADTVGYADPAAVAVLFPAVAAVAGQVPLSAHFHDTRGLGLANVCAALEAGVRHFDASLGGLGGCPFAPGATGNIALEDTVFLLERLGFETGIDLPALLALRATVETWLPGERFGGALARAGLPRSAPAPAMAAAPLPA</sequence>
<evidence type="ECO:0000256" key="3">
    <source>
        <dbReference type="ARBA" id="ARBA00022723"/>
    </source>
</evidence>
<protein>
    <submittedName>
        <fullName evidence="7">Hydroxymethylglutaryl-CoA lyase</fullName>
    </submittedName>
</protein>
<dbReference type="Pfam" id="PF00682">
    <property type="entry name" value="HMGL-like"/>
    <property type="match status" value="1"/>
</dbReference>
<evidence type="ECO:0000256" key="4">
    <source>
        <dbReference type="ARBA" id="ARBA00023239"/>
    </source>
</evidence>
<evidence type="ECO:0000256" key="2">
    <source>
        <dbReference type="ARBA" id="ARBA00022679"/>
    </source>
</evidence>
<comment type="similarity">
    <text evidence="5">Belongs to the alpha-IPM synthase/homocitrate synthase family.</text>
</comment>
<dbReference type="RefSeq" id="WP_393993946.1">
    <property type="nucleotide sequence ID" value="NZ_JBAFVH010000011.1"/>
</dbReference>
<comment type="caution">
    <text evidence="7">The sequence shown here is derived from an EMBL/GenBank/DDBJ whole genome shotgun (WGS) entry which is preliminary data.</text>
</comment>
<dbReference type="InterPro" id="IPR002034">
    <property type="entry name" value="AIPM/Hcit_synth_CS"/>
</dbReference>
<dbReference type="NCBIfam" id="NF004283">
    <property type="entry name" value="PRK05692.1"/>
    <property type="match status" value="1"/>
</dbReference>
<dbReference type="EMBL" id="JBAFVH010000011">
    <property type="protein sequence ID" value="MFG1374290.1"/>
    <property type="molecule type" value="Genomic_DNA"/>
</dbReference>
<dbReference type="Proteomes" id="UP001604002">
    <property type="component" value="Unassembled WGS sequence"/>
</dbReference>
<evidence type="ECO:0000259" key="6">
    <source>
        <dbReference type="PROSITE" id="PS50991"/>
    </source>
</evidence>
<dbReference type="InterPro" id="IPR000891">
    <property type="entry name" value="PYR_CT"/>
</dbReference>
<evidence type="ECO:0000313" key="7">
    <source>
        <dbReference type="EMBL" id="MFG1374290.1"/>
    </source>
</evidence>
<evidence type="ECO:0000256" key="5">
    <source>
        <dbReference type="RuleBase" id="RU003523"/>
    </source>
</evidence>
<dbReference type="SUPFAM" id="SSF51569">
    <property type="entry name" value="Aldolase"/>
    <property type="match status" value="1"/>
</dbReference>
<dbReference type="InterPro" id="IPR043594">
    <property type="entry name" value="HMGL"/>
</dbReference>
<dbReference type="PROSITE" id="PS00815">
    <property type="entry name" value="AIPM_HOMOCIT_SYNTH_1"/>
    <property type="match status" value="1"/>
</dbReference>
<keyword evidence="8" id="KW-1185">Reference proteome</keyword>
<accession>A0ABW6ZZW6</accession>
<feature type="domain" description="Pyruvate carboxyltransferase" evidence="6">
    <location>
        <begin position="5"/>
        <end position="276"/>
    </location>
</feature>
<dbReference type="PANTHER" id="PTHR42738">
    <property type="entry name" value="HYDROXYMETHYLGLUTARYL-COA LYASE"/>
    <property type="match status" value="1"/>
</dbReference>
<proteinExistence type="inferred from homology"/>
<comment type="similarity">
    <text evidence="1">Belongs to the HMG-CoA lyase family.</text>
</comment>
<dbReference type="PANTHER" id="PTHR42738:SF7">
    <property type="entry name" value="HYDROXYMETHYLGLUTARYL-COA LYASE"/>
    <property type="match status" value="1"/>
</dbReference>
<dbReference type="CDD" id="cd07938">
    <property type="entry name" value="DRE_TIM_HMGL"/>
    <property type="match status" value="1"/>
</dbReference>
<keyword evidence="3" id="KW-0479">Metal-binding</keyword>
<gene>
    <name evidence="7" type="ORF">V5F32_19085</name>
</gene>
<organism evidence="7 8">
    <name type="scientific">Xanthobacter oligotrophicus</name>
    <dbReference type="NCBI Taxonomy" id="2607286"/>
    <lineage>
        <taxon>Bacteria</taxon>
        <taxon>Pseudomonadati</taxon>
        <taxon>Pseudomonadota</taxon>
        <taxon>Alphaproteobacteria</taxon>
        <taxon>Hyphomicrobiales</taxon>
        <taxon>Xanthobacteraceae</taxon>
        <taxon>Xanthobacter</taxon>
    </lineage>
</organism>
<keyword evidence="4 7" id="KW-0456">Lyase</keyword>
<reference evidence="7 8" key="1">
    <citation type="submission" date="2024-02" db="EMBL/GenBank/DDBJ databases">
        <title>Expansion and revision of Xanthobacter and proposal of Roseixanthobacter gen. nov.</title>
        <authorList>
            <person name="Soltysiak M.P.M."/>
            <person name="Jalihal A."/>
            <person name="Ory A."/>
            <person name="Chrisophersen C."/>
            <person name="Lee A.D."/>
            <person name="Boulton J."/>
            <person name="Springer M."/>
        </authorList>
    </citation>
    <scope>NUCLEOTIDE SEQUENCE [LARGE SCALE GENOMIC DNA]</scope>
    <source>
        <strain evidence="7 8">23A</strain>
    </source>
</reference>
<dbReference type="Gene3D" id="3.20.20.70">
    <property type="entry name" value="Aldolase class I"/>
    <property type="match status" value="1"/>
</dbReference>
<keyword evidence="2 5" id="KW-0808">Transferase</keyword>
<dbReference type="InterPro" id="IPR013785">
    <property type="entry name" value="Aldolase_TIM"/>
</dbReference>
<dbReference type="PROSITE" id="PS50991">
    <property type="entry name" value="PYR_CT"/>
    <property type="match status" value="1"/>
</dbReference>
<evidence type="ECO:0000313" key="8">
    <source>
        <dbReference type="Proteomes" id="UP001604002"/>
    </source>
</evidence>